<gene>
    <name evidence="1" type="ORF">SAMN05421507_12349</name>
</gene>
<accession>A0A1H0WTY4</accession>
<dbReference type="STRING" id="641025.SAMN05421507_12349"/>
<dbReference type="EMBL" id="FNIX01000023">
    <property type="protein sequence ID" value="SDP94188.1"/>
    <property type="molecule type" value="Genomic_DNA"/>
</dbReference>
<sequence>MQDDRGRIFREAWIAGIVKYFPGTPKDSYITPWDETPEWEKACATAVYDQVVSFIAAGDNTAKLTRVQKGQFVAVCWREQIRAHVAEPKPSHVPAWDDMPDWWQQTDSDIFERIEQSMNARL</sequence>
<organism evidence="1 2">
    <name type="scientific">Lentzea jiangxiensis</name>
    <dbReference type="NCBI Taxonomy" id="641025"/>
    <lineage>
        <taxon>Bacteria</taxon>
        <taxon>Bacillati</taxon>
        <taxon>Actinomycetota</taxon>
        <taxon>Actinomycetes</taxon>
        <taxon>Pseudonocardiales</taxon>
        <taxon>Pseudonocardiaceae</taxon>
        <taxon>Lentzea</taxon>
    </lineage>
</organism>
<protein>
    <submittedName>
        <fullName evidence="1">Uncharacterized protein</fullName>
    </submittedName>
</protein>
<keyword evidence="2" id="KW-1185">Reference proteome</keyword>
<proteinExistence type="predicted"/>
<dbReference type="RefSeq" id="WP_090104140.1">
    <property type="nucleotide sequence ID" value="NZ_FNIX01000023.1"/>
</dbReference>
<name>A0A1H0WTY4_9PSEU</name>
<evidence type="ECO:0000313" key="1">
    <source>
        <dbReference type="EMBL" id="SDP94188.1"/>
    </source>
</evidence>
<evidence type="ECO:0000313" key="2">
    <source>
        <dbReference type="Proteomes" id="UP000199691"/>
    </source>
</evidence>
<dbReference type="AlphaFoldDB" id="A0A1H0WTY4"/>
<dbReference type="Proteomes" id="UP000199691">
    <property type="component" value="Unassembled WGS sequence"/>
</dbReference>
<reference evidence="2" key="1">
    <citation type="submission" date="2016-10" db="EMBL/GenBank/DDBJ databases">
        <authorList>
            <person name="Varghese N."/>
            <person name="Submissions S."/>
        </authorList>
    </citation>
    <scope>NUCLEOTIDE SEQUENCE [LARGE SCALE GENOMIC DNA]</scope>
    <source>
        <strain evidence="2">CGMCC 4.6609</strain>
    </source>
</reference>
<dbReference type="OrthoDB" id="4547498at2"/>